<accession>A0AAV4F8L8</accession>
<gene>
    <name evidence="2" type="ORF">ElyMa_000305000</name>
</gene>
<dbReference type="Pfam" id="PF10551">
    <property type="entry name" value="MULE"/>
    <property type="match status" value="1"/>
</dbReference>
<feature type="domain" description="MULE transposase" evidence="1">
    <location>
        <begin position="15"/>
        <end position="109"/>
    </location>
</feature>
<comment type="caution">
    <text evidence="2">The sequence shown here is derived from an EMBL/GenBank/DDBJ whole genome shotgun (WGS) entry which is preliminary data.</text>
</comment>
<sequence length="206" mass="23907">MAIQLTKDVEDFFGDSTFESCPKQFHHIYSVITHANGSYVPLAFFLLPDKKEKTHESMFQHFRRVFERLNGGNLENKTIHLDFEKAAHEAVKHVLPIFALRGCIFHLKQSWWRKIQELGLSAEYKDSESAVGRFLKVFELTDRLQEIMSESKFKLQSTANLRTSKAKDVKKREWLLSIQGSFNAGTMTRLQYIQSICHILLPLTTL</sequence>
<dbReference type="InterPro" id="IPR018289">
    <property type="entry name" value="MULE_transposase_dom"/>
</dbReference>
<name>A0AAV4F8L8_9GAST</name>
<keyword evidence="3" id="KW-1185">Reference proteome</keyword>
<dbReference type="Proteomes" id="UP000762676">
    <property type="component" value="Unassembled WGS sequence"/>
</dbReference>
<evidence type="ECO:0000259" key="1">
    <source>
        <dbReference type="Pfam" id="PF10551"/>
    </source>
</evidence>
<dbReference type="EMBL" id="BMAT01000627">
    <property type="protein sequence ID" value="GFR69614.1"/>
    <property type="molecule type" value="Genomic_DNA"/>
</dbReference>
<dbReference type="AlphaFoldDB" id="A0AAV4F8L8"/>
<reference evidence="2 3" key="1">
    <citation type="journal article" date="2021" name="Elife">
        <title>Chloroplast acquisition without the gene transfer in kleptoplastic sea slugs, Plakobranchus ocellatus.</title>
        <authorList>
            <person name="Maeda T."/>
            <person name="Takahashi S."/>
            <person name="Yoshida T."/>
            <person name="Shimamura S."/>
            <person name="Takaki Y."/>
            <person name="Nagai Y."/>
            <person name="Toyoda A."/>
            <person name="Suzuki Y."/>
            <person name="Arimoto A."/>
            <person name="Ishii H."/>
            <person name="Satoh N."/>
            <person name="Nishiyama T."/>
            <person name="Hasebe M."/>
            <person name="Maruyama T."/>
            <person name="Minagawa J."/>
            <person name="Obokata J."/>
            <person name="Shigenobu S."/>
        </authorList>
    </citation>
    <scope>NUCLEOTIDE SEQUENCE [LARGE SCALE GENOMIC DNA]</scope>
</reference>
<evidence type="ECO:0000313" key="2">
    <source>
        <dbReference type="EMBL" id="GFR69614.1"/>
    </source>
</evidence>
<evidence type="ECO:0000313" key="3">
    <source>
        <dbReference type="Proteomes" id="UP000762676"/>
    </source>
</evidence>
<protein>
    <recommendedName>
        <fullName evidence="1">MULE transposase domain-containing protein</fullName>
    </recommendedName>
</protein>
<organism evidence="2 3">
    <name type="scientific">Elysia marginata</name>
    <dbReference type="NCBI Taxonomy" id="1093978"/>
    <lineage>
        <taxon>Eukaryota</taxon>
        <taxon>Metazoa</taxon>
        <taxon>Spiralia</taxon>
        <taxon>Lophotrochozoa</taxon>
        <taxon>Mollusca</taxon>
        <taxon>Gastropoda</taxon>
        <taxon>Heterobranchia</taxon>
        <taxon>Euthyneura</taxon>
        <taxon>Panpulmonata</taxon>
        <taxon>Sacoglossa</taxon>
        <taxon>Placobranchoidea</taxon>
        <taxon>Plakobranchidae</taxon>
        <taxon>Elysia</taxon>
    </lineage>
</organism>
<proteinExistence type="predicted"/>